<feature type="compositionally biased region" description="Basic residues" evidence="12">
    <location>
        <begin position="591"/>
        <end position="600"/>
    </location>
</feature>
<keyword evidence="9" id="KW-0460">Magnesium</keyword>
<comment type="caution">
    <text evidence="14">The sequence shown here is derived from an EMBL/GenBank/DDBJ whole genome shotgun (WGS) entry which is preliminary data.</text>
</comment>
<dbReference type="SMART" id="SM00955">
    <property type="entry name" value="RNB"/>
    <property type="match status" value="1"/>
</dbReference>
<dbReference type="PANTHER" id="PTHR23355">
    <property type="entry name" value="RIBONUCLEASE"/>
    <property type="match status" value="1"/>
</dbReference>
<comment type="similarity">
    <text evidence="3">Belongs to the RNR ribonuclease family.</text>
</comment>
<dbReference type="Pfam" id="PF17849">
    <property type="entry name" value="OB_Dis3"/>
    <property type="match status" value="1"/>
</dbReference>
<dbReference type="InterPro" id="IPR033770">
    <property type="entry name" value="RRP44_S1"/>
</dbReference>
<dbReference type="AlphaFoldDB" id="A0A7J7J8J2"/>
<evidence type="ECO:0000256" key="5">
    <source>
        <dbReference type="ARBA" id="ARBA00022722"/>
    </source>
</evidence>
<dbReference type="GO" id="GO:0000177">
    <property type="term" value="C:cytoplasmic exosome (RNase complex)"/>
    <property type="evidence" value="ECO:0007669"/>
    <property type="project" value="TreeGrafter"/>
</dbReference>
<dbReference type="PROSITE" id="PS01175">
    <property type="entry name" value="RIBONUCLEASE_II"/>
    <property type="match status" value="1"/>
</dbReference>
<evidence type="ECO:0000313" key="15">
    <source>
        <dbReference type="Proteomes" id="UP000593567"/>
    </source>
</evidence>
<reference evidence="14" key="1">
    <citation type="submission" date="2020-06" db="EMBL/GenBank/DDBJ databases">
        <title>Draft genome of Bugula neritina, a colonial animal packing powerful symbionts and potential medicines.</title>
        <authorList>
            <person name="Rayko M."/>
        </authorList>
    </citation>
    <scope>NUCLEOTIDE SEQUENCE [LARGE SCALE GENOMIC DNA]</scope>
    <source>
        <strain evidence="14">Kwan_BN1</strain>
    </source>
</reference>
<dbReference type="GO" id="GO:0003723">
    <property type="term" value="F:RNA binding"/>
    <property type="evidence" value="ECO:0007669"/>
    <property type="project" value="UniProtKB-KW"/>
</dbReference>
<comment type="cofactor">
    <cofactor evidence="1">
        <name>Mg(2+)</name>
        <dbReference type="ChEBI" id="CHEBI:18420"/>
    </cofactor>
</comment>
<dbReference type="GO" id="GO:0000175">
    <property type="term" value="F:3'-5'-RNA exonuclease activity"/>
    <property type="evidence" value="ECO:0007669"/>
    <property type="project" value="TreeGrafter"/>
</dbReference>
<comment type="subcellular location">
    <subcellularLocation>
        <location evidence="2">Nucleus</location>
    </subcellularLocation>
</comment>
<keyword evidence="15" id="KW-1185">Reference proteome</keyword>
<keyword evidence="10" id="KW-0694">RNA-binding</keyword>
<dbReference type="GO" id="GO:0071031">
    <property type="term" value="P:nuclear mRNA surveillance of mRNA 3'-end processing"/>
    <property type="evidence" value="ECO:0007669"/>
    <property type="project" value="TreeGrafter"/>
</dbReference>
<sequence length="600" mass="67724">MLQQSTLRETNRHLFVPAERRIPKIRIETRQAETLFGKRIVVVIDSWPKSSKYPQGHFVRALGDIGDKETENEVLLLEHDIPHTAFSQRVLNCLPTADWTASEEEISKRKDLRDVTICSVDPPGCTDIDDALHCRVLPNGNFEVGVHIADVTHFVRPGTALDLEAANRGTTVYLTDRRIDMVPELLSSNLCSLRSNVERLAFTCIWEITPETETVNVQFTKSIIKSKASLTYAEAQSIIDDASRTDDVAASLRHLNNLAKKLKAKRIEKGALTLASPEIRFEVDSETHDPIQVQEKQLRDTNSMVEEFMLLANVSVAKKIYDEFSQCAVLRRHPSPPYSNFDPMLAVCKAYGIEMDVTSNKTLATSLENAVVSGNDYFNTMLRILTTRCMMQAKYFTSGMMPENDFYHYGLAMNIYTHFTSPIRRYADVLVHRLLAVSIGADASYPDLLDKNKTQAICNNLNHRHVMAQYASRASVGLHTQLFFRARNLLEQGYILTVRKNALQVLIPKYGLEGTLYLDSGNIKSTYDEEACTQTVSGHTFHIFDPVTVKVSLDSTNIQHQKLKIDLVEPQVEGLSIREDNSAENTSDKKSPRKKLKTKK</sequence>
<dbReference type="InterPro" id="IPR041505">
    <property type="entry name" value="Dis3_CSD2"/>
</dbReference>
<evidence type="ECO:0000256" key="4">
    <source>
        <dbReference type="ARBA" id="ARBA00022552"/>
    </source>
</evidence>
<keyword evidence="6" id="KW-0378">Hydrolase</keyword>
<dbReference type="InterPro" id="IPR012340">
    <property type="entry name" value="NA-bd_OB-fold"/>
</dbReference>
<dbReference type="InterPro" id="IPR050180">
    <property type="entry name" value="RNR_Ribonuclease"/>
</dbReference>
<proteinExistence type="inferred from homology"/>
<dbReference type="InterPro" id="IPR022966">
    <property type="entry name" value="RNase_II/R_CS"/>
</dbReference>
<dbReference type="GO" id="GO:0000176">
    <property type="term" value="C:nuclear exosome (RNase complex)"/>
    <property type="evidence" value="ECO:0007669"/>
    <property type="project" value="TreeGrafter"/>
</dbReference>
<name>A0A7J7J8J2_BUGNE</name>
<dbReference type="Proteomes" id="UP000593567">
    <property type="component" value="Unassembled WGS sequence"/>
</dbReference>
<evidence type="ECO:0000256" key="2">
    <source>
        <dbReference type="ARBA" id="ARBA00004123"/>
    </source>
</evidence>
<evidence type="ECO:0000259" key="13">
    <source>
        <dbReference type="SMART" id="SM00955"/>
    </source>
</evidence>
<dbReference type="GO" id="GO:0004519">
    <property type="term" value="F:endonuclease activity"/>
    <property type="evidence" value="ECO:0007669"/>
    <property type="project" value="TreeGrafter"/>
</dbReference>
<evidence type="ECO:0000256" key="12">
    <source>
        <dbReference type="SAM" id="MobiDB-lite"/>
    </source>
</evidence>
<keyword evidence="11" id="KW-0539">Nucleus</keyword>
<keyword evidence="7" id="KW-0271">Exosome</keyword>
<dbReference type="GO" id="GO:0016075">
    <property type="term" value="P:rRNA catabolic process"/>
    <property type="evidence" value="ECO:0007669"/>
    <property type="project" value="TreeGrafter"/>
</dbReference>
<dbReference type="Pfam" id="PF00773">
    <property type="entry name" value="RNB"/>
    <property type="match status" value="1"/>
</dbReference>
<dbReference type="OrthoDB" id="372421at2759"/>
<evidence type="ECO:0000313" key="14">
    <source>
        <dbReference type="EMBL" id="KAF6022559.1"/>
    </source>
</evidence>
<organism evidence="14 15">
    <name type="scientific">Bugula neritina</name>
    <name type="common">Brown bryozoan</name>
    <name type="synonym">Sertularia neritina</name>
    <dbReference type="NCBI Taxonomy" id="10212"/>
    <lineage>
        <taxon>Eukaryota</taxon>
        <taxon>Metazoa</taxon>
        <taxon>Spiralia</taxon>
        <taxon>Lophotrochozoa</taxon>
        <taxon>Bryozoa</taxon>
        <taxon>Gymnolaemata</taxon>
        <taxon>Cheilostomatida</taxon>
        <taxon>Flustrina</taxon>
        <taxon>Buguloidea</taxon>
        <taxon>Bugulidae</taxon>
        <taxon>Bugula</taxon>
    </lineage>
</organism>
<gene>
    <name evidence="14" type="ORF">EB796_019130</name>
</gene>
<dbReference type="Gene3D" id="2.40.50.140">
    <property type="entry name" value="Nucleic acid-binding proteins"/>
    <property type="match status" value="1"/>
</dbReference>
<dbReference type="Gene3D" id="2.40.50.700">
    <property type="match status" value="1"/>
</dbReference>
<evidence type="ECO:0000256" key="6">
    <source>
        <dbReference type="ARBA" id="ARBA00022801"/>
    </source>
</evidence>
<accession>A0A7J7J8J2</accession>
<feature type="domain" description="RNB" evidence="13">
    <location>
        <begin position="109"/>
        <end position="441"/>
    </location>
</feature>
<dbReference type="GO" id="GO:0006364">
    <property type="term" value="P:rRNA processing"/>
    <property type="evidence" value="ECO:0007669"/>
    <property type="project" value="UniProtKB-KW"/>
</dbReference>
<evidence type="ECO:0000256" key="8">
    <source>
        <dbReference type="ARBA" id="ARBA00022839"/>
    </source>
</evidence>
<evidence type="ECO:0000256" key="11">
    <source>
        <dbReference type="ARBA" id="ARBA00023242"/>
    </source>
</evidence>
<keyword evidence="5" id="KW-0540">Nuclease</keyword>
<dbReference type="FunFam" id="2.40.50.700:FF:000004">
    <property type="entry name" value="Exosome complex exonuclease RRP44 homolog A"/>
    <property type="match status" value="1"/>
</dbReference>
<dbReference type="Pfam" id="PF17215">
    <property type="entry name" value="Rrp44_S1"/>
    <property type="match status" value="1"/>
</dbReference>
<feature type="compositionally biased region" description="Basic and acidic residues" evidence="12">
    <location>
        <begin position="576"/>
        <end position="590"/>
    </location>
</feature>
<protein>
    <submittedName>
        <fullName evidence="14">DIS3</fullName>
    </submittedName>
</protein>
<dbReference type="SUPFAM" id="SSF50249">
    <property type="entry name" value="Nucleic acid-binding proteins"/>
    <property type="match status" value="3"/>
</dbReference>
<dbReference type="InterPro" id="IPR001900">
    <property type="entry name" value="RNase_II/R"/>
</dbReference>
<keyword evidence="4" id="KW-0698">rRNA processing</keyword>
<evidence type="ECO:0000256" key="7">
    <source>
        <dbReference type="ARBA" id="ARBA00022835"/>
    </source>
</evidence>
<feature type="region of interest" description="Disordered" evidence="12">
    <location>
        <begin position="576"/>
        <end position="600"/>
    </location>
</feature>
<dbReference type="EMBL" id="VXIV02002837">
    <property type="protein sequence ID" value="KAF6022559.1"/>
    <property type="molecule type" value="Genomic_DNA"/>
</dbReference>
<dbReference type="FunFam" id="2.40.50.140:FF:000125">
    <property type="entry name" value="exosome complex exonuclease RRP44 isoform X1"/>
    <property type="match status" value="1"/>
</dbReference>
<evidence type="ECO:0000256" key="3">
    <source>
        <dbReference type="ARBA" id="ARBA00005785"/>
    </source>
</evidence>
<evidence type="ECO:0000256" key="9">
    <source>
        <dbReference type="ARBA" id="ARBA00022842"/>
    </source>
</evidence>
<evidence type="ECO:0000256" key="1">
    <source>
        <dbReference type="ARBA" id="ARBA00001946"/>
    </source>
</evidence>
<keyword evidence="8" id="KW-0269">Exonuclease</keyword>
<evidence type="ECO:0000256" key="10">
    <source>
        <dbReference type="ARBA" id="ARBA00022884"/>
    </source>
</evidence>
<dbReference type="PANTHER" id="PTHR23355:SF35">
    <property type="entry name" value="EXOSOME COMPLEX EXONUCLEASE RRP44"/>
    <property type="match status" value="1"/>
</dbReference>